<keyword evidence="4" id="KW-0560">Oxidoreductase</keyword>
<dbReference type="STRING" id="29534.SAMN05444366_4480"/>
<organism evidence="7 8">
    <name type="scientific">Flavobacterium saccharophilum</name>
    <dbReference type="NCBI Taxonomy" id="29534"/>
    <lineage>
        <taxon>Bacteria</taxon>
        <taxon>Pseudomonadati</taxon>
        <taxon>Bacteroidota</taxon>
        <taxon>Flavobacteriia</taxon>
        <taxon>Flavobacteriales</taxon>
        <taxon>Flavobacteriaceae</taxon>
        <taxon>Flavobacterium</taxon>
    </lineage>
</organism>
<name>A0A1M7MCP9_9FLAO</name>
<dbReference type="InterPro" id="IPR045054">
    <property type="entry name" value="P4HA-like"/>
</dbReference>
<dbReference type="GO" id="GO:0031418">
    <property type="term" value="F:L-ascorbic acid binding"/>
    <property type="evidence" value="ECO:0007669"/>
    <property type="project" value="InterPro"/>
</dbReference>
<evidence type="ECO:0000313" key="7">
    <source>
        <dbReference type="EMBL" id="SHM88533.1"/>
    </source>
</evidence>
<keyword evidence="2" id="KW-0479">Metal-binding</keyword>
<dbReference type="InterPro" id="IPR044862">
    <property type="entry name" value="Pro_4_hyd_alph_FE2OG_OXY"/>
</dbReference>
<keyword evidence="8" id="KW-1185">Reference proteome</keyword>
<proteinExistence type="predicted"/>
<dbReference type="OrthoDB" id="269774at2"/>
<dbReference type="AlphaFoldDB" id="A0A1M7MCP9"/>
<dbReference type="GO" id="GO:0005506">
    <property type="term" value="F:iron ion binding"/>
    <property type="evidence" value="ECO:0007669"/>
    <property type="project" value="InterPro"/>
</dbReference>
<dbReference type="SMART" id="SM00702">
    <property type="entry name" value="P4Hc"/>
    <property type="match status" value="1"/>
</dbReference>
<dbReference type="EMBL" id="FRBY01000007">
    <property type="protein sequence ID" value="SHM88533.1"/>
    <property type="molecule type" value="Genomic_DNA"/>
</dbReference>
<feature type="domain" description="Prolyl 4-hydroxylase alpha subunit" evidence="6">
    <location>
        <begin position="12"/>
        <end position="197"/>
    </location>
</feature>
<dbReference type="GO" id="GO:0004656">
    <property type="term" value="F:procollagen-proline 4-dioxygenase activity"/>
    <property type="evidence" value="ECO:0007669"/>
    <property type="project" value="TreeGrafter"/>
</dbReference>
<sequence>MNKTMSIKKIEDEIYSVHNIISDTDVLIIKEELNFTLWQPSTVLKRDILDGNYYHEINEFRISETSHQIWFTDRLNEQLDNLEKKIELLFKVEKAYLEPWQALKYPQYGKVDYHLDAGYWQNDKGGERIFSFLLYLTTPESGGETHFRAHNLKIDAISGNMLVWNNLLSSGNVNHAMIHSGMPLYKGEKICLISWSRQNKYK</sequence>
<dbReference type="PANTHER" id="PTHR10869">
    <property type="entry name" value="PROLYL 4-HYDROXYLASE ALPHA SUBUNIT"/>
    <property type="match status" value="1"/>
</dbReference>
<reference evidence="8" key="1">
    <citation type="submission" date="2016-11" db="EMBL/GenBank/DDBJ databases">
        <authorList>
            <person name="Varghese N."/>
            <person name="Submissions S."/>
        </authorList>
    </citation>
    <scope>NUCLEOTIDE SEQUENCE [LARGE SCALE GENOMIC DNA]</scope>
    <source>
        <strain evidence="8">DSM 1811</strain>
    </source>
</reference>
<comment type="cofactor">
    <cofactor evidence="1">
        <name>L-ascorbate</name>
        <dbReference type="ChEBI" id="CHEBI:38290"/>
    </cofactor>
</comment>
<keyword evidence="3" id="KW-0223">Dioxygenase</keyword>
<evidence type="ECO:0000256" key="5">
    <source>
        <dbReference type="ARBA" id="ARBA00023004"/>
    </source>
</evidence>
<gene>
    <name evidence="7" type="ORF">SAMN05444366_4480</name>
</gene>
<evidence type="ECO:0000256" key="2">
    <source>
        <dbReference type="ARBA" id="ARBA00022723"/>
    </source>
</evidence>
<evidence type="ECO:0000313" key="8">
    <source>
        <dbReference type="Proteomes" id="UP000184121"/>
    </source>
</evidence>
<dbReference type="Proteomes" id="UP000184121">
    <property type="component" value="Unassembled WGS sequence"/>
</dbReference>
<evidence type="ECO:0000256" key="3">
    <source>
        <dbReference type="ARBA" id="ARBA00022964"/>
    </source>
</evidence>
<evidence type="ECO:0000256" key="1">
    <source>
        <dbReference type="ARBA" id="ARBA00001961"/>
    </source>
</evidence>
<dbReference type="RefSeq" id="WP_086065486.1">
    <property type="nucleotide sequence ID" value="NZ_FRBY01000007.1"/>
</dbReference>
<accession>A0A1M7MCP9</accession>
<protein>
    <submittedName>
        <fullName evidence="7">2OG-Fe(II) oxygenase superfamily protein</fullName>
    </submittedName>
</protein>
<dbReference type="InterPro" id="IPR006620">
    <property type="entry name" value="Pro_4_hyd_alph"/>
</dbReference>
<keyword evidence="5" id="KW-0408">Iron</keyword>
<dbReference type="Pfam" id="PF13640">
    <property type="entry name" value="2OG-FeII_Oxy_3"/>
    <property type="match status" value="1"/>
</dbReference>
<dbReference type="PANTHER" id="PTHR10869:SF246">
    <property type="entry name" value="TRANSMEMBRANE PROLYL 4-HYDROXYLASE"/>
    <property type="match status" value="1"/>
</dbReference>
<dbReference type="Gene3D" id="2.60.120.620">
    <property type="entry name" value="q2cbj1_9rhob like domain"/>
    <property type="match status" value="1"/>
</dbReference>
<evidence type="ECO:0000256" key="4">
    <source>
        <dbReference type="ARBA" id="ARBA00023002"/>
    </source>
</evidence>
<evidence type="ECO:0000259" key="6">
    <source>
        <dbReference type="SMART" id="SM00702"/>
    </source>
</evidence>